<dbReference type="PANTHER" id="PTHR21523:SF44">
    <property type="entry name" value="MLT-TEN (MLT-10) RELATED"/>
    <property type="match status" value="1"/>
</dbReference>
<protein>
    <submittedName>
        <fullName evidence="5">Non-specific serine/threonine protein kinase</fullName>
    </submittedName>
</protein>
<evidence type="ECO:0000256" key="1">
    <source>
        <dbReference type="SAM" id="Phobius"/>
    </source>
</evidence>
<dbReference type="Pfam" id="PF04870">
    <property type="entry name" value="Moulting_cycle"/>
    <property type="match status" value="1"/>
</dbReference>
<dbReference type="WBParaSite" id="DME_0000637301-mRNA-1">
    <property type="protein sequence ID" value="DME_0000637301-mRNA-1"/>
    <property type="gene ID" value="DME_0000637301"/>
</dbReference>
<feature type="transmembrane region" description="Helical" evidence="1">
    <location>
        <begin position="288"/>
        <end position="309"/>
    </location>
</feature>
<sequence>MELTRIMVNGGQDIRKNTWMKSYKKLLDLKKIMDEKSKSPGAKIYNMRLYDIVLNRKYPTRSSEQKRKMPKYLAEVLHLIDIFKSNKMNVSTIKLLSPRIAPLVPESGPTESRLFSPSFLSFYKDDSLDNIAALPKILDDNGISEDDRSSIIEMVMDISGAKDAIEASLKILSSISYARFDNEINEVTFRLDKAFEHLAESLNNEQKNKLDSDGFAFLEDLNFDIDAYEQLSKRERYHLLWKSIEEIANRKAVYTVVDGIWILDRIWTESVQDLQFHTKQRKKRDSTVLQPTILAPYMFAPIIGLTILGPTILSPNIFSPLVLNPAVLSPYILSAALFMPFIVSPYVLSPYILTPIIGAPFILSPYVISPNVINPYVMSPLILSPYVLCPDVLSPQTLGGQILSPNVLSPSFLSDSLLMAKVPWVSIRQKTPKIKRISCIDHKFLFFTIKICMDTLKYKKIEIGERNERAMRSNMNEQARIILQSALGKF</sequence>
<dbReference type="STRING" id="318479.A0A0N4UFY1"/>
<accession>A0A0N4UFY1</accession>
<feature type="transmembrane region" description="Helical" evidence="1">
    <location>
        <begin position="321"/>
        <end position="342"/>
    </location>
</feature>
<gene>
    <name evidence="2" type="ORF">DME_LOCUS9484</name>
</gene>
<evidence type="ECO:0000313" key="2">
    <source>
        <dbReference type="EMBL" id="VDN59511.1"/>
    </source>
</evidence>
<evidence type="ECO:0000313" key="3">
    <source>
        <dbReference type="Proteomes" id="UP000038040"/>
    </source>
</evidence>
<dbReference type="Proteomes" id="UP000274756">
    <property type="component" value="Unassembled WGS sequence"/>
</dbReference>
<dbReference type="EMBL" id="UYYG01001183">
    <property type="protein sequence ID" value="VDN59511.1"/>
    <property type="molecule type" value="Genomic_DNA"/>
</dbReference>
<evidence type="ECO:0000313" key="4">
    <source>
        <dbReference type="Proteomes" id="UP000274756"/>
    </source>
</evidence>
<dbReference type="InterPro" id="IPR006954">
    <property type="entry name" value="Mlt-10-like"/>
</dbReference>
<organism evidence="3 5">
    <name type="scientific">Dracunculus medinensis</name>
    <name type="common">Guinea worm</name>
    <dbReference type="NCBI Taxonomy" id="318479"/>
    <lineage>
        <taxon>Eukaryota</taxon>
        <taxon>Metazoa</taxon>
        <taxon>Ecdysozoa</taxon>
        <taxon>Nematoda</taxon>
        <taxon>Chromadorea</taxon>
        <taxon>Rhabditida</taxon>
        <taxon>Spirurina</taxon>
        <taxon>Dracunculoidea</taxon>
        <taxon>Dracunculidae</taxon>
        <taxon>Dracunculus</taxon>
    </lineage>
</organism>
<name>A0A0N4UFY1_DRAME</name>
<evidence type="ECO:0000313" key="5">
    <source>
        <dbReference type="WBParaSite" id="DME_0000637301-mRNA-1"/>
    </source>
</evidence>
<dbReference type="AlphaFoldDB" id="A0A0N4UFY1"/>
<feature type="transmembrane region" description="Helical" evidence="1">
    <location>
        <begin position="348"/>
        <end position="368"/>
    </location>
</feature>
<dbReference type="Proteomes" id="UP000038040">
    <property type="component" value="Unplaced"/>
</dbReference>
<dbReference type="PANTHER" id="PTHR21523">
    <property type="match status" value="1"/>
</dbReference>
<reference evidence="2 4" key="2">
    <citation type="submission" date="2018-11" db="EMBL/GenBank/DDBJ databases">
        <authorList>
            <consortium name="Pathogen Informatics"/>
        </authorList>
    </citation>
    <scope>NUCLEOTIDE SEQUENCE [LARGE SCALE GENOMIC DNA]</scope>
</reference>
<keyword evidence="1" id="KW-1133">Transmembrane helix</keyword>
<reference evidence="5" key="1">
    <citation type="submission" date="2016-04" db="UniProtKB">
        <authorList>
            <consortium name="WormBaseParasite"/>
        </authorList>
    </citation>
    <scope>IDENTIFICATION</scope>
</reference>
<dbReference type="OrthoDB" id="5917548at2759"/>
<keyword evidence="1" id="KW-0472">Membrane</keyword>
<proteinExistence type="predicted"/>
<keyword evidence="1" id="KW-0812">Transmembrane</keyword>
<keyword evidence="4" id="KW-1185">Reference proteome</keyword>